<dbReference type="InterPro" id="IPR003746">
    <property type="entry name" value="DUF167"/>
</dbReference>
<dbReference type="SMART" id="SM01152">
    <property type="entry name" value="DUF167"/>
    <property type="match status" value="1"/>
</dbReference>
<comment type="caution">
    <text evidence="3">The sequence shown here is derived from an EMBL/GenBank/DDBJ whole genome shotgun (WGS) entry which is preliminary data.</text>
</comment>
<dbReference type="EMBL" id="JBHSGI010000002">
    <property type="protein sequence ID" value="MFC4667102.1"/>
    <property type="molecule type" value="Genomic_DNA"/>
</dbReference>
<keyword evidence="4" id="KW-1185">Reference proteome</keyword>
<comment type="similarity">
    <text evidence="1 2">Belongs to the UPF0235 family.</text>
</comment>
<gene>
    <name evidence="3" type="ORF">ACFO5X_00925</name>
</gene>
<evidence type="ECO:0000313" key="3">
    <source>
        <dbReference type="EMBL" id="MFC4667102.1"/>
    </source>
</evidence>
<sequence>MARALPAGQSADMAKPRDIPDLTRLAVPGAEIAVKATPRAARARLVEESGGLRAYVTVPPEDGKANAAVQALLAAAMGVAPSHLTLVRGQTARNKVFVYLDGAGASR</sequence>
<dbReference type="Gene3D" id="3.30.1200.10">
    <property type="entry name" value="YggU-like"/>
    <property type="match status" value="1"/>
</dbReference>
<reference evidence="4" key="1">
    <citation type="journal article" date="2019" name="Int. J. Syst. Evol. Microbiol.">
        <title>The Global Catalogue of Microorganisms (GCM) 10K type strain sequencing project: providing services to taxonomists for standard genome sequencing and annotation.</title>
        <authorList>
            <consortium name="The Broad Institute Genomics Platform"/>
            <consortium name="The Broad Institute Genome Sequencing Center for Infectious Disease"/>
            <person name="Wu L."/>
            <person name="Ma J."/>
        </authorList>
    </citation>
    <scope>NUCLEOTIDE SEQUENCE [LARGE SCALE GENOMIC DNA]</scope>
    <source>
        <strain evidence="4">CGMCC 4.7283</strain>
    </source>
</reference>
<dbReference type="Proteomes" id="UP001595973">
    <property type="component" value="Unassembled WGS sequence"/>
</dbReference>
<proteinExistence type="inferred from homology"/>
<name>A0ABV9KAK2_9RHOB</name>
<accession>A0ABV9KAK2</accession>
<protein>
    <recommendedName>
        <fullName evidence="2">UPF0235 protein ACFO5X_00925</fullName>
    </recommendedName>
</protein>
<organism evidence="3 4">
    <name type="scientific">Seohaeicola nanhaiensis</name>
    <dbReference type="NCBI Taxonomy" id="1387282"/>
    <lineage>
        <taxon>Bacteria</taxon>
        <taxon>Pseudomonadati</taxon>
        <taxon>Pseudomonadota</taxon>
        <taxon>Alphaproteobacteria</taxon>
        <taxon>Rhodobacterales</taxon>
        <taxon>Roseobacteraceae</taxon>
        <taxon>Seohaeicola</taxon>
    </lineage>
</organism>
<dbReference type="SUPFAM" id="SSF69786">
    <property type="entry name" value="YggU-like"/>
    <property type="match status" value="1"/>
</dbReference>
<evidence type="ECO:0000256" key="2">
    <source>
        <dbReference type="HAMAP-Rule" id="MF_00634"/>
    </source>
</evidence>
<dbReference type="Pfam" id="PF02594">
    <property type="entry name" value="DUF167"/>
    <property type="match status" value="1"/>
</dbReference>
<dbReference type="NCBIfam" id="TIGR00251">
    <property type="entry name" value="DUF167 family protein"/>
    <property type="match status" value="1"/>
</dbReference>
<dbReference type="InterPro" id="IPR036591">
    <property type="entry name" value="YggU-like_sf"/>
</dbReference>
<evidence type="ECO:0000313" key="4">
    <source>
        <dbReference type="Proteomes" id="UP001595973"/>
    </source>
</evidence>
<dbReference type="HAMAP" id="MF_00634">
    <property type="entry name" value="UPF0235"/>
    <property type="match status" value="1"/>
</dbReference>
<evidence type="ECO:0000256" key="1">
    <source>
        <dbReference type="ARBA" id="ARBA00010364"/>
    </source>
</evidence>